<evidence type="ECO:0000313" key="2">
    <source>
        <dbReference type="Proteomes" id="UP001444661"/>
    </source>
</evidence>
<accession>A0ABR1TWX2</accession>
<gene>
    <name evidence="1" type="ORF">PG993_002507</name>
</gene>
<proteinExistence type="predicted"/>
<organism evidence="1 2">
    <name type="scientific">Apiospora rasikravindrae</name>
    <dbReference type="NCBI Taxonomy" id="990691"/>
    <lineage>
        <taxon>Eukaryota</taxon>
        <taxon>Fungi</taxon>
        <taxon>Dikarya</taxon>
        <taxon>Ascomycota</taxon>
        <taxon>Pezizomycotina</taxon>
        <taxon>Sordariomycetes</taxon>
        <taxon>Xylariomycetidae</taxon>
        <taxon>Amphisphaeriales</taxon>
        <taxon>Apiosporaceae</taxon>
        <taxon>Apiospora</taxon>
    </lineage>
</organism>
<dbReference type="Proteomes" id="UP001444661">
    <property type="component" value="Unassembled WGS sequence"/>
</dbReference>
<name>A0ABR1TWX2_9PEZI</name>
<protein>
    <submittedName>
        <fullName evidence="1">Uncharacterized protein</fullName>
    </submittedName>
</protein>
<sequence length="243" mass="26034">MEVDEVAELGTPADVVSVTEDVVADSKEAELEKESESVLGSELVSEACGVEADEVDIVKLDVSGVERVEVEITSTDELDVDVADEIPELSVPVSGALDIRLPELVDSDSDDSVEVTVVLELTSTLLELCLVESLPWVASDVEVMSEDIDEEEYSVTEREPLSGSVLVVGSLELAVAVASLLWRASDVEVIYEDSAESVIEDDSSVAELEPVVEGVLVVKSLDSLDWLIVTVTMGVLIELEKLL</sequence>
<keyword evidence="2" id="KW-1185">Reference proteome</keyword>
<reference evidence="1 2" key="1">
    <citation type="submission" date="2023-01" db="EMBL/GenBank/DDBJ databases">
        <title>Analysis of 21 Apiospora genomes using comparative genomics revels a genus with tremendous synthesis potential of carbohydrate active enzymes and secondary metabolites.</title>
        <authorList>
            <person name="Sorensen T."/>
        </authorList>
    </citation>
    <scope>NUCLEOTIDE SEQUENCE [LARGE SCALE GENOMIC DNA]</scope>
    <source>
        <strain evidence="1 2">CBS 33761</strain>
    </source>
</reference>
<comment type="caution">
    <text evidence="1">The sequence shown here is derived from an EMBL/GenBank/DDBJ whole genome shotgun (WGS) entry which is preliminary data.</text>
</comment>
<dbReference type="EMBL" id="JAQQWK010000002">
    <property type="protein sequence ID" value="KAK8051122.1"/>
    <property type="molecule type" value="Genomic_DNA"/>
</dbReference>
<evidence type="ECO:0000313" key="1">
    <source>
        <dbReference type="EMBL" id="KAK8051122.1"/>
    </source>
</evidence>